<dbReference type="PANTHER" id="PTHR46558">
    <property type="entry name" value="TRACRIPTIONAL REGULATORY PROTEIN-RELATED-RELATED"/>
    <property type="match status" value="1"/>
</dbReference>
<dbReference type="RefSeq" id="WP_243122981.1">
    <property type="nucleotide sequence ID" value="NZ_UYIN01000001.1"/>
</dbReference>
<evidence type="ECO:0000256" key="2">
    <source>
        <dbReference type="SAM" id="Coils"/>
    </source>
</evidence>
<dbReference type="Proteomes" id="UP000277570">
    <property type="component" value="Unassembled WGS sequence"/>
</dbReference>
<sequence length="213" mass="24557">MIGDKIKDLRKGMNLTQEQLCKEIGIAQSTLGMIESNQRSAGRKTLTKFANFFNVPLDYLLKADNNSLNNLGDKIKLLRKEYKITQQELANALSLSQSTIGMIEKNRQGVGRKTLVKIADFFNVTVDYLLSDDEEKENTKQIKKERDYSLTIKEQEDIDDEAKKIIEELTMSFSKNKDSLTDEDYFAIENALRITLESIKIKNKKKFTPKKYR</sequence>
<evidence type="ECO:0000256" key="1">
    <source>
        <dbReference type="ARBA" id="ARBA00023125"/>
    </source>
</evidence>
<evidence type="ECO:0000313" key="4">
    <source>
        <dbReference type="EMBL" id="VDG70496.1"/>
    </source>
</evidence>
<feature type="domain" description="HTH cro/C1-type" evidence="3">
    <location>
        <begin position="6"/>
        <end position="60"/>
    </location>
</feature>
<feature type="domain" description="HTH cro/C1-type" evidence="3">
    <location>
        <begin position="75"/>
        <end position="129"/>
    </location>
</feature>
<evidence type="ECO:0000259" key="3">
    <source>
        <dbReference type="PROSITE" id="PS50943"/>
    </source>
</evidence>
<dbReference type="InterPro" id="IPR010982">
    <property type="entry name" value="Lambda_DNA-bd_dom_sf"/>
</dbReference>
<dbReference type="PROSITE" id="PS50943">
    <property type="entry name" value="HTH_CROC1"/>
    <property type="match status" value="2"/>
</dbReference>
<dbReference type="Pfam" id="PF01381">
    <property type="entry name" value="HTH_3"/>
    <property type="match status" value="2"/>
</dbReference>
<dbReference type="SMART" id="SM00530">
    <property type="entry name" value="HTH_XRE"/>
    <property type="match status" value="2"/>
</dbReference>
<keyword evidence="5" id="KW-1185">Reference proteome</keyword>
<feature type="coiled-coil region" evidence="2">
    <location>
        <begin position="61"/>
        <end position="95"/>
    </location>
</feature>
<evidence type="ECO:0000313" key="5">
    <source>
        <dbReference type="Proteomes" id="UP000277570"/>
    </source>
</evidence>
<dbReference type="Gene3D" id="1.10.260.40">
    <property type="entry name" value="lambda repressor-like DNA-binding domains"/>
    <property type="match status" value="2"/>
</dbReference>
<dbReference type="CDD" id="cd00093">
    <property type="entry name" value="HTH_XRE"/>
    <property type="match status" value="2"/>
</dbReference>
<comment type="caution">
    <text evidence="4">The sequence shown here is derived from an EMBL/GenBank/DDBJ whole genome shotgun (WGS) entry which is preliminary data.</text>
</comment>
<protein>
    <submittedName>
        <fullName evidence="4">Transcriptional regulator</fullName>
    </submittedName>
</protein>
<accession>A0ABY6SQN2</accession>
<reference evidence="4 5" key="1">
    <citation type="submission" date="2018-11" db="EMBL/GenBank/DDBJ databases">
        <authorList>
            <consortium name="Pathogen Informatics"/>
        </authorList>
    </citation>
    <scope>NUCLEOTIDE SEQUENCE [LARGE SCALE GENOMIC DNA]</scope>
    <source>
        <strain evidence="4 5">NCTC10913</strain>
    </source>
</reference>
<dbReference type="InterPro" id="IPR001387">
    <property type="entry name" value="Cro/C1-type_HTH"/>
</dbReference>
<dbReference type="EMBL" id="UYIN01000001">
    <property type="protein sequence ID" value="VDG70496.1"/>
    <property type="molecule type" value="Genomic_DNA"/>
</dbReference>
<keyword evidence="1" id="KW-0238">DNA-binding</keyword>
<organism evidence="4 5">
    <name type="scientific">Clostridium carnis</name>
    <dbReference type="NCBI Taxonomy" id="1530"/>
    <lineage>
        <taxon>Bacteria</taxon>
        <taxon>Bacillati</taxon>
        <taxon>Bacillota</taxon>
        <taxon>Clostridia</taxon>
        <taxon>Eubacteriales</taxon>
        <taxon>Clostridiaceae</taxon>
        <taxon>Clostridium</taxon>
    </lineage>
</organism>
<dbReference type="PANTHER" id="PTHR46558:SF11">
    <property type="entry name" value="HTH-TYPE TRANSCRIPTIONAL REGULATOR XRE"/>
    <property type="match status" value="1"/>
</dbReference>
<proteinExistence type="predicted"/>
<keyword evidence="2" id="KW-0175">Coiled coil</keyword>
<dbReference type="SUPFAM" id="SSF47413">
    <property type="entry name" value="lambda repressor-like DNA-binding domains"/>
    <property type="match status" value="2"/>
</dbReference>
<name>A0ABY6SQN2_9CLOT</name>
<gene>
    <name evidence="4" type="ORF">NCTC10913_01178</name>
</gene>